<dbReference type="EMBL" id="JAVRHT010000019">
    <property type="protein sequence ID" value="MDT0631970.1"/>
    <property type="molecule type" value="Genomic_DNA"/>
</dbReference>
<dbReference type="RefSeq" id="WP_311663448.1">
    <property type="nucleotide sequence ID" value="NZ_JAVRHT010000019.1"/>
</dbReference>
<accession>A0ABU3BRU6</accession>
<keyword evidence="5" id="KW-1185">Reference proteome</keyword>
<keyword evidence="2 3" id="KW-0802">TPR repeat</keyword>
<dbReference type="Proteomes" id="UP001267426">
    <property type="component" value="Unassembled WGS sequence"/>
</dbReference>
<evidence type="ECO:0000256" key="3">
    <source>
        <dbReference type="PROSITE-ProRule" id="PRU00339"/>
    </source>
</evidence>
<evidence type="ECO:0000313" key="4">
    <source>
        <dbReference type="EMBL" id="MDT0631970.1"/>
    </source>
</evidence>
<dbReference type="PANTHER" id="PTHR44227">
    <property type="match status" value="1"/>
</dbReference>
<dbReference type="PROSITE" id="PS50005">
    <property type="entry name" value="TPR"/>
    <property type="match status" value="2"/>
</dbReference>
<evidence type="ECO:0000256" key="2">
    <source>
        <dbReference type="ARBA" id="ARBA00022803"/>
    </source>
</evidence>
<dbReference type="SUPFAM" id="SSF48452">
    <property type="entry name" value="TPR-like"/>
    <property type="match status" value="1"/>
</dbReference>
<keyword evidence="1" id="KW-0677">Repeat</keyword>
<dbReference type="InterPro" id="IPR011990">
    <property type="entry name" value="TPR-like_helical_dom_sf"/>
</dbReference>
<protein>
    <submittedName>
        <fullName evidence="4">Tetratricopeptide repeat protein</fullName>
    </submittedName>
</protein>
<proteinExistence type="predicted"/>
<name>A0ABU3BRU6_9BACT</name>
<comment type="caution">
    <text evidence="4">The sequence shown here is derived from an EMBL/GenBank/DDBJ whole genome shotgun (WGS) entry which is preliminary data.</text>
</comment>
<dbReference type="InterPro" id="IPR052346">
    <property type="entry name" value="O-mannosyl-transferase_TMTC"/>
</dbReference>
<sequence length="440" mass="48679">MTGSSGPALYEQLCFVAMPFGVKDVGGQPVDFDRLYDAVFEPALSGVSLPEGGRLVPHRADRDFYAGVIDEDMYRYLEYSRFVLADISGQNPNVFYELGVRHRSRESGTAIFQQIGDPIPFDVSHVRVFPYTQGSDAADAEARSLIERVVTESLRRNRLDSPVAAALRAQREGQGADRLLDRALMEAENAIRAEDRPRAVQAYRRAIRLDPENFTLHLEAGILLRDTGDWPGAVEAQREAVRIEPEAAAAWRELGVALNKLHARSDDEPRTGEAELRRAVELDPHDSDAWASLGGVLKRKPDYEGALDSYERAVAESGGASYPLLNAMKVRAAISGKLDLSDADRIRLRRVQRRRARQAEQDPPYDAPWSFFDLAEVLLYLDDPNGFLRYLDEGVLHSAHGWQPGTFADSLQIVSLDGPKGEALAQGVLRLRSAAAALSV</sequence>
<feature type="repeat" description="TPR" evidence="3">
    <location>
        <begin position="180"/>
        <end position="213"/>
    </location>
</feature>
<evidence type="ECO:0000313" key="5">
    <source>
        <dbReference type="Proteomes" id="UP001267426"/>
    </source>
</evidence>
<dbReference type="InterPro" id="IPR019734">
    <property type="entry name" value="TPR_rpt"/>
</dbReference>
<feature type="repeat" description="TPR" evidence="3">
    <location>
        <begin position="287"/>
        <end position="320"/>
    </location>
</feature>
<reference evidence="4 5" key="1">
    <citation type="submission" date="2023-09" db="EMBL/GenBank/DDBJ databases">
        <authorList>
            <person name="Rey-Velasco X."/>
        </authorList>
    </citation>
    <scope>NUCLEOTIDE SEQUENCE [LARGE SCALE GENOMIC DNA]</scope>
    <source>
        <strain evidence="4 5">F394</strain>
    </source>
</reference>
<organism evidence="4 5">
    <name type="scientific">Rubrivirga litoralis</name>
    <dbReference type="NCBI Taxonomy" id="3075598"/>
    <lineage>
        <taxon>Bacteria</taxon>
        <taxon>Pseudomonadati</taxon>
        <taxon>Rhodothermota</taxon>
        <taxon>Rhodothermia</taxon>
        <taxon>Rhodothermales</taxon>
        <taxon>Rubricoccaceae</taxon>
        <taxon>Rubrivirga</taxon>
    </lineage>
</organism>
<dbReference type="Gene3D" id="1.25.40.10">
    <property type="entry name" value="Tetratricopeptide repeat domain"/>
    <property type="match status" value="1"/>
</dbReference>
<evidence type="ECO:0000256" key="1">
    <source>
        <dbReference type="ARBA" id="ARBA00022737"/>
    </source>
</evidence>
<dbReference type="Pfam" id="PF13432">
    <property type="entry name" value="TPR_16"/>
    <property type="match status" value="2"/>
</dbReference>
<gene>
    <name evidence="4" type="ORF">RM540_09450</name>
</gene>
<dbReference type="PANTHER" id="PTHR44227:SF3">
    <property type="entry name" value="PROTEIN O-MANNOSYL-TRANSFERASE TMTC4"/>
    <property type="match status" value="1"/>
</dbReference>